<proteinExistence type="predicted"/>
<dbReference type="EMBL" id="JBGCBD010000002">
    <property type="protein sequence ID" value="MEY9814081.1"/>
    <property type="molecule type" value="Genomic_DNA"/>
</dbReference>
<evidence type="ECO:0000313" key="1">
    <source>
        <dbReference type="EMBL" id="MEY9814081.1"/>
    </source>
</evidence>
<protein>
    <submittedName>
        <fullName evidence="1">Uncharacterized protein</fullName>
    </submittedName>
</protein>
<organism evidence="1 2">
    <name type="scientific">Streptomyces albogriseolus</name>
    <dbReference type="NCBI Taxonomy" id="1887"/>
    <lineage>
        <taxon>Bacteria</taxon>
        <taxon>Bacillati</taxon>
        <taxon>Actinomycetota</taxon>
        <taxon>Actinomycetes</taxon>
        <taxon>Kitasatosporales</taxon>
        <taxon>Streptomycetaceae</taxon>
        <taxon>Streptomyces</taxon>
        <taxon>Streptomyces albogriseolus group</taxon>
    </lineage>
</organism>
<name>A0ACC6URR9_STRAO</name>
<dbReference type="Proteomes" id="UP001565447">
    <property type="component" value="Unassembled WGS sequence"/>
</dbReference>
<evidence type="ECO:0000313" key="2">
    <source>
        <dbReference type="Proteomes" id="UP001565447"/>
    </source>
</evidence>
<sequence length="162" mass="17673">MVDRLSEEVLRGVHELTELTTMTLKSHGFSPTFGELGGFSVEIDAGDDEVGGVYITWTLPNSISSEVKELIQSQELESPFLARVAQHSSRMQKALADALQLSGFLVEVEDDMRPFGIRVISQEHHEALHLARGMPMNEVTTAEGLAGRTADAETITHVVGNV</sequence>
<gene>
    <name evidence="1" type="ORF">RKD21_004338</name>
</gene>
<reference evidence="1" key="1">
    <citation type="submission" date="2024-07" db="EMBL/GenBank/DDBJ databases">
        <title>Genome sequencing of plant associated microbes to promote plant fitness in Sorghum bicolor and Oryza sativa.</title>
        <authorList>
            <person name="Coleman-Derr D."/>
        </authorList>
    </citation>
    <scope>NUCLEOTIDE SEQUENCE</scope>
    <source>
        <strain evidence="1">SAI-173</strain>
    </source>
</reference>
<comment type="caution">
    <text evidence="1">The sequence shown here is derived from an EMBL/GenBank/DDBJ whole genome shotgun (WGS) entry which is preliminary data.</text>
</comment>
<accession>A0ACC6URR9</accession>
<keyword evidence="2" id="KW-1185">Reference proteome</keyword>